<accession>A0A6L2ZP18</accession>
<dbReference type="EMBL" id="BLXO01000003">
    <property type="protein sequence ID" value="GFN46312.1"/>
    <property type="molecule type" value="Genomic_DNA"/>
</dbReference>
<organism evidence="1 2">
    <name type="scientific">Candidatus Regiella insecticola</name>
    <dbReference type="NCBI Taxonomy" id="138073"/>
    <lineage>
        <taxon>Bacteria</taxon>
        <taxon>Pseudomonadati</taxon>
        <taxon>Pseudomonadota</taxon>
        <taxon>Gammaproteobacteria</taxon>
        <taxon>Enterobacterales</taxon>
        <taxon>Enterobacteriaceae</taxon>
        <taxon>aphid secondary symbionts</taxon>
        <taxon>Candidatus Regiella</taxon>
    </lineage>
</organism>
<evidence type="ECO:0000313" key="2">
    <source>
        <dbReference type="Proteomes" id="UP000504714"/>
    </source>
</evidence>
<dbReference type="Proteomes" id="UP000504714">
    <property type="component" value="Unassembled WGS sequence"/>
</dbReference>
<dbReference type="AlphaFoldDB" id="A0A6L2ZP18"/>
<sequence length="41" mass="4707">MTAPRPIRRGFTANFAKSLFQIFLSDAQTKKMGKKAQFLFL</sequence>
<protein>
    <submittedName>
        <fullName evidence="1">Uncharacterized protein</fullName>
    </submittedName>
</protein>
<evidence type="ECO:0000313" key="1">
    <source>
        <dbReference type="EMBL" id="GFN46312.1"/>
    </source>
</evidence>
<name>A0A6L2ZP18_9ENTR</name>
<proteinExistence type="predicted"/>
<reference evidence="1 2" key="1">
    <citation type="submission" date="2020-06" db="EMBL/GenBank/DDBJ databases">
        <title>The genome sequence of Candidatus Regiella insecticola strain Tut.</title>
        <authorList>
            <person name="Nikoh N."/>
            <person name="Tsuchida T."/>
            <person name="Koga R."/>
            <person name="Oshima K."/>
            <person name="Hattori M."/>
            <person name="Fukatsu T."/>
        </authorList>
    </citation>
    <scope>NUCLEOTIDE SEQUENCE [LARGE SCALE GENOMIC DNA]</scope>
    <source>
        <strain evidence="1 2">Tut</strain>
    </source>
</reference>
<comment type="caution">
    <text evidence="1">The sequence shown here is derived from an EMBL/GenBank/DDBJ whole genome shotgun (WGS) entry which is preliminary data.</text>
</comment>
<gene>
    <name evidence="1" type="ORF">RINTU1_18260</name>
</gene>